<accession>A0A223KS90</accession>
<evidence type="ECO:0008006" key="3">
    <source>
        <dbReference type="Google" id="ProtNLM"/>
    </source>
</evidence>
<dbReference type="Proteomes" id="UP000215224">
    <property type="component" value="Chromosome"/>
</dbReference>
<dbReference type="Pfam" id="PF10673">
    <property type="entry name" value="DUF2487"/>
    <property type="match status" value="1"/>
</dbReference>
<dbReference type="EMBL" id="CP018866">
    <property type="protein sequence ID" value="AST92237.1"/>
    <property type="molecule type" value="Genomic_DNA"/>
</dbReference>
<dbReference type="KEGG" id="bcoh:BC6307_13540"/>
<organism evidence="1 2">
    <name type="scientific">Sutcliffiella cohnii</name>
    <dbReference type="NCBI Taxonomy" id="33932"/>
    <lineage>
        <taxon>Bacteria</taxon>
        <taxon>Bacillati</taxon>
        <taxon>Bacillota</taxon>
        <taxon>Bacilli</taxon>
        <taxon>Bacillales</taxon>
        <taxon>Bacillaceae</taxon>
        <taxon>Sutcliffiella</taxon>
    </lineage>
</organism>
<dbReference type="RefSeq" id="WP_066416840.1">
    <property type="nucleotide sequence ID" value="NZ_CP018866.1"/>
</dbReference>
<evidence type="ECO:0000313" key="1">
    <source>
        <dbReference type="EMBL" id="AST92237.1"/>
    </source>
</evidence>
<dbReference type="STRING" id="1314751.GCA_001591425_02603"/>
<name>A0A223KS90_9BACI</name>
<evidence type="ECO:0000313" key="2">
    <source>
        <dbReference type="Proteomes" id="UP000215224"/>
    </source>
</evidence>
<keyword evidence="2" id="KW-1185">Reference proteome</keyword>
<gene>
    <name evidence="1" type="ORF">BC6307_13540</name>
</gene>
<sequence>MKWTTKDVTVYEQSKEYIDTAIIPLVPISFKADMKNLASLGEYITTLTNELERQFKGRVMLLPTYTYLFHGNGRIKKEVLNEYIQHLEAEGVKHIFLLTSDQQWKQEEEEINGKLLWLPAIPLEDMEEKYKQKLITDQMNQLLPIFISKWH</sequence>
<protein>
    <recommendedName>
        <fullName evidence="3">DUF2487 domain-containing protein</fullName>
    </recommendedName>
</protein>
<proteinExistence type="predicted"/>
<reference evidence="1 2" key="1">
    <citation type="submission" date="2016-12" db="EMBL/GenBank/DDBJ databases">
        <title>The whole genome sequencing and assembly of Bacillus cohnii DSM 6307T strain.</title>
        <authorList>
            <person name="Lee Y.-J."/>
            <person name="Yi H."/>
            <person name="Bahn Y.-S."/>
            <person name="Kim J.F."/>
            <person name="Lee D.-W."/>
        </authorList>
    </citation>
    <scope>NUCLEOTIDE SEQUENCE [LARGE SCALE GENOMIC DNA]</scope>
    <source>
        <strain evidence="1 2">DSM 6307</strain>
    </source>
</reference>
<dbReference type="AlphaFoldDB" id="A0A223KS90"/>
<dbReference type="InterPro" id="IPR019615">
    <property type="entry name" value="DUF2487"/>
</dbReference>